<evidence type="ECO:0000313" key="9">
    <source>
        <dbReference type="EMBL" id="PNR44374.1"/>
    </source>
</evidence>
<evidence type="ECO:0000259" key="8">
    <source>
        <dbReference type="Pfam" id="PF03600"/>
    </source>
</evidence>
<feature type="transmembrane region" description="Helical" evidence="7">
    <location>
        <begin position="178"/>
        <end position="199"/>
    </location>
</feature>
<evidence type="ECO:0000256" key="1">
    <source>
        <dbReference type="ARBA" id="ARBA00004651"/>
    </source>
</evidence>
<dbReference type="EnsemblPlants" id="Pp3c12_25560V3.2">
    <property type="protein sequence ID" value="Pp3c12_25560V3.2"/>
    <property type="gene ID" value="Pp3c12_25560"/>
</dbReference>
<reference evidence="9 11" key="2">
    <citation type="journal article" date="2018" name="Plant J.">
        <title>The Physcomitrella patens chromosome-scale assembly reveals moss genome structure and evolution.</title>
        <authorList>
            <person name="Lang D."/>
            <person name="Ullrich K.K."/>
            <person name="Murat F."/>
            <person name="Fuchs J."/>
            <person name="Jenkins J."/>
            <person name="Haas F.B."/>
            <person name="Piednoel M."/>
            <person name="Gundlach H."/>
            <person name="Van Bel M."/>
            <person name="Meyberg R."/>
            <person name="Vives C."/>
            <person name="Morata J."/>
            <person name="Symeonidi A."/>
            <person name="Hiss M."/>
            <person name="Muchero W."/>
            <person name="Kamisugi Y."/>
            <person name="Saleh O."/>
            <person name="Blanc G."/>
            <person name="Decker E.L."/>
            <person name="van Gessel N."/>
            <person name="Grimwood J."/>
            <person name="Hayes R.D."/>
            <person name="Graham S.W."/>
            <person name="Gunter L.E."/>
            <person name="McDaniel S.F."/>
            <person name="Hoernstein S.N.W."/>
            <person name="Larsson A."/>
            <person name="Li F.W."/>
            <person name="Perroud P.F."/>
            <person name="Phillips J."/>
            <person name="Ranjan P."/>
            <person name="Rokshar D.S."/>
            <person name="Rothfels C.J."/>
            <person name="Schneider L."/>
            <person name="Shu S."/>
            <person name="Stevenson D.W."/>
            <person name="Thummler F."/>
            <person name="Tillich M."/>
            <person name="Villarreal Aguilar J.C."/>
            <person name="Widiez T."/>
            <person name="Wong G.K."/>
            <person name="Wymore A."/>
            <person name="Zhang Y."/>
            <person name="Zimmer A.D."/>
            <person name="Quatrano R.S."/>
            <person name="Mayer K.F.X."/>
            <person name="Goodstein D."/>
            <person name="Casacuberta J.M."/>
            <person name="Vandepoele K."/>
            <person name="Reski R."/>
            <person name="Cuming A.C."/>
            <person name="Tuskan G.A."/>
            <person name="Maumus F."/>
            <person name="Salse J."/>
            <person name="Schmutz J."/>
            <person name="Rensing S.A."/>
        </authorList>
    </citation>
    <scope>NUCLEOTIDE SEQUENCE [LARGE SCALE GENOMIC DNA]</scope>
    <source>
        <strain evidence="10 11">cv. Gransden 2004</strain>
    </source>
</reference>
<feature type="transmembrane region" description="Helical" evidence="7">
    <location>
        <begin position="7"/>
        <end position="28"/>
    </location>
</feature>
<evidence type="ECO:0000313" key="11">
    <source>
        <dbReference type="Proteomes" id="UP000006727"/>
    </source>
</evidence>
<evidence type="ECO:0000256" key="3">
    <source>
        <dbReference type="ARBA" id="ARBA00022475"/>
    </source>
</evidence>
<comment type="subcellular location">
    <subcellularLocation>
        <location evidence="1">Cell membrane</location>
        <topology evidence="1">Multi-pass membrane protein</topology>
    </subcellularLocation>
</comment>
<keyword evidence="4 7" id="KW-0812">Transmembrane</keyword>
<evidence type="ECO:0000256" key="7">
    <source>
        <dbReference type="SAM" id="Phobius"/>
    </source>
</evidence>
<name>A0A2K1JS67_PHYPA</name>
<feature type="transmembrane region" description="Helical" evidence="7">
    <location>
        <begin position="354"/>
        <end position="387"/>
    </location>
</feature>
<evidence type="ECO:0000256" key="4">
    <source>
        <dbReference type="ARBA" id="ARBA00022692"/>
    </source>
</evidence>
<dbReference type="Pfam" id="PF03600">
    <property type="entry name" value="CitMHS"/>
    <property type="match status" value="1"/>
</dbReference>
<dbReference type="GeneID" id="112289330"/>
<proteinExistence type="predicted"/>
<keyword evidence="5 7" id="KW-1133">Transmembrane helix</keyword>
<dbReference type="STRING" id="3218.A0A2K1JS67"/>
<dbReference type="GO" id="GO:0005886">
    <property type="term" value="C:plasma membrane"/>
    <property type="evidence" value="ECO:0007669"/>
    <property type="project" value="UniProtKB-SubCell"/>
</dbReference>
<dbReference type="Gramene" id="Pp3c12_25560V3.1">
    <property type="protein sequence ID" value="Pp3c12_25560V3.1"/>
    <property type="gene ID" value="Pp3c12_25560"/>
</dbReference>
<protein>
    <recommendedName>
        <fullName evidence="8">Citrate transporter-like domain-containing protein</fullName>
    </recommendedName>
</protein>
<dbReference type="RefSeq" id="XP_024390238.1">
    <property type="nucleotide sequence ID" value="XM_024534470.2"/>
</dbReference>
<dbReference type="PANTHER" id="PTHR43302:SF5">
    <property type="entry name" value="TRANSPORTER ARSB-RELATED"/>
    <property type="match status" value="1"/>
</dbReference>
<evidence type="ECO:0000256" key="5">
    <source>
        <dbReference type="ARBA" id="ARBA00022989"/>
    </source>
</evidence>
<reference evidence="9 11" key="1">
    <citation type="journal article" date="2008" name="Science">
        <title>The Physcomitrella genome reveals evolutionary insights into the conquest of land by plants.</title>
        <authorList>
            <person name="Rensing S."/>
            <person name="Lang D."/>
            <person name="Zimmer A."/>
            <person name="Terry A."/>
            <person name="Salamov A."/>
            <person name="Shapiro H."/>
            <person name="Nishiyama T."/>
            <person name="Perroud P.-F."/>
            <person name="Lindquist E."/>
            <person name="Kamisugi Y."/>
            <person name="Tanahashi T."/>
            <person name="Sakakibara K."/>
            <person name="Fujita T."/>
            <person name="Oishi K."/>
            <person name="Shin-I T."/>
            <person name="Kuroki Y."/>
            <person name="Toyoda A."/>
            <person name="Suzuki Y."/>
            <person name="Hashimoto A."/>
            <person name="Yamaguchi K."/>
            <person name="Sugano A."/>
            <person name="Kohara Y."/>
            <person name="Fujiyama A."/>
            <person name="Anterola A."/>
            <person name="Aoki S."/>
            <person name="Ashton N."/>
            <person name="Barbazuk W.B."/>
            <person name="Barker E."/>
            <person name="Bennetzen J."/>
            <person name="Bezanilla M."/>
            <person name="Blankenship R."/>
            <person name="Cho S.H."/>
            <person name="Dutcher S."/>
            <person name="Estelle M."/>
            <person name="Fawcett J.A."/>
            <person name="Gundlach H."/>
            <person name="Hanada K."/>
            <person name="Heyl A."/>
            <person name="Hicks K.A."/>
            <person name="Hugh J."/>
            <person name="Lohr M."/>
            <person name="Mayer K."/>
            <person name="Melkozernov A."/>
            <person name="Murata T."/>
            <person name="Nelson D."/>
            <person name="Pils B."/>
            <person name="Prigge M."/>
            <person name="Reiss B."/>
            <person name="Renner T."/>
            <person name="Rombauts S."/>
            <person name="Rushton P."/>
            <person name="Sanderfoot A."/>
            <person name="Schween G."/>
            <person name="Shiu S.-H."/>
            <person name="Stueber K."/>
            <person name="Theodoulou F.L."/>
            <person name="Tu H."/>
            <person name="Van de Peer Y."/>
            <person name="Verrier P.J."/>
            <person name="Waters E."/>
            <person name="Wood A."/>
            <person name="Yang L."/>
            <person name="Cove D."/>
            <person name="Cuming A."/>
            <person name="Hasebe M."/>
            <person name="Lucas S."/>
            <person name="Mishler D.B."/>
            <person name="Reski R."/>
            <person name="Grigoriev I."/>
            <person name="Quatrano R.S."/>
            <person name="Boore J.L."/>
        </authorList>
    </citation>
    <scope>NUCLEOTIDE SEQUENCE [LARGE SCALE GENOMIC DNA]</scope>
    <source>
        <strain evidence="10 11">cv. Gransden 2004</strain>
    </source>
</reference>
<gene>
    <name evidence="10" type="primary">LOC112289330</name>
    <name evidence="9" type="ORF">PHYPA_016758</name>
</gene>
<feature type="transmembrane region" description="Helical" evidence="7">
    <location>
        <begin position="441"/>
        <end position="465"/>
    </location>
</feature>
<dbReference type="InterPro" id="IPR004680">
    <property type="entry name" value="Cit_transptr-like_dom"/>
</dbReference>
<accession>A0A2K1JS67</accession>
<dbReference type="Gramene" id="Pp3c12_25560V3.2">
    <property type="protein sequence ID" value="Pp3c12_25560V3.2"/>
    <property type="gene ID" value="Pp3c12_25560"/>
</dbReference>
<dbReference type="GO" id="GO:0016020">
    <property type="term" value="C:membrane"/>
    <property type="evidence" value="ECO:0000318"/>
    <property type="project" value="GO_Central"/>
</dbReference>
<sequence>MSVSKEVRGCLAFAVWWVFAVFPAVPFLPIGRTAGSLLGACLMIVLEVISPDEAFEAVDLPILGLLFGTMVVSVHLERAELFKYLRHALSWKTRGGKDLLCRVCLLAALSSAVFTNDTTCVVLTGFVLEICRQKNLHPKPFLLALASSSNIGSAATPIGNPQNLVIAIQSGISFGRFLTGVLPGMVVGLVVNTSILLLVCGRSLIRDPGGTVCTQNKSTPVQENSRGEALQNVPQNGRVEVELRWISHYNPSESNSPTNGEITHVYIEQGEVVGSPVQNAKSIVESEIATGEVFRERPVDDIEAHAAASGVQSDGPTPLSSVMLFGRKCAAKTGRRCKRLRAFWMKHSRRIWKICVYLVTLGMLAALLAGLSLPWTAITAAVVLMVLDFSDAGPNLAKVSYSLLVFFSGMFIATAGFNATNAPEQFWSAVEPHAQISTASGVAVLSLVVTVLSNVASNVPTVLLLGPRVAASAAATPGASSEKAWLILAWVSTVAGNLTLVGSAANLIVCEQARPTPSDKALREERMNEGPAKYHLSFWNHLKFGFPSTLVVTAAGLVPFIRKF</sequence>
<evidence type="ECO:0000256" key="6">
    <source>
        <dbReference type="ARBA" id="ARBA00023136"/>
    </source>
</evidence>
<dbReference type="AlphaFoldDB" id="A0A2K1JS67"/>
<dbReference type="EnsemblPlants" id="Pp3c12_25560V3.1">
    <property type="protein sequence ID" value="Pp3c12_25560V3.1"/>
    <property type="gene ID" value="Pp3c12_25560"/>
</dbReference>
<dbReference type="Proteomes" id="UP000006727">
    <property type="component" value="Chromosome 12"/>
</dbReference>
<evidence type="ECO:0000256" key="2">
    <source>
        <dbReference type="ARBA" id="ARBA00022448"/>
    </source>
</evidence>
<dbReference type="PaxDb" id="3218-PP1S155_44V6.1"/>
<keyword evidence="6 7" id="KW-0472">Membrane</keyword>
<dbReference type="GO" id="GO:0055085">
    <property type="term" value="P:transmembrane transport"/>
    <property type="evidence" value="ECO:0007669"/>
    <property type="project" value="InterPro"/>
</dbReference>
<feature type="transmembrane region" description="Helical" evidence="7">
    <location>
        <begin position="485"/>
        <end position="510"/>
    </location>
</feature>
<dbReference type="PANTHER" id="PTHR43302">
    <property type="entry name" value="TRANSPORTER ARSB-RELATED"/>
    <property type="match status" value="1"/>
</dbReference>
<keyword evidence="3" id="KW-1003">Cell membrane</keyword>
<feature type="transmembrane region" description="Helical" evidence="7">
    <location>
        <begin position="399"/>
        <end position="420"/>
    </location>
</feature>
<keyword evidence="11" id="KW-1185">Reference proteome</keyword>
<evidence type="ECO:0000313" key="10">
    <source>
        <dbReference type="EnsemblPlants" id="Pp3c12_25560V3.1"/>
    </source>
</evidence>
<organism evidence="9">
    <name type="scientific">Physcomitrium patens</name>
    <name type="common">Spreading-leaved earth moss</name>
    <name type="synonym">Physcomitrella patens</name>
    <dbReference type="NCBI Taxonomy" id="3218"/>
    <lineage>
        <taxon>Eukaryota</taxon>
        <taxon>Viridiplantae</taxon>
        <taxon>Streptophyta</taxon>
        <taxon>Embryophyta</taxon>
        <taxon>Bryophyta</taxon>
        <taxon>Bryophytina</taxon>
        <taxon>Bryopsida</taxon>
        <taxon>Funariidae</taxon>
        <taxon>Funariales</taxon>
        <taxon>Funariaceae</taxon>
        <taxon>Physcomitrium</taxon>
    </lineage>
</organism>
<reference evidence="10" key="3">
    <citation type="submission" date="2020-12" db="UniProtKB">
        <authorList>
            <consortium name="EnsemblPlants"/>
        </authorList>
    </citation>
    <scope>IDENTIFICATION</scope>
</reference>
<keyword evidence="2" id="KW-0813">Transport</keyword>
<dbReference type="EMBL" id="ABEU02000012">
    <property type="protein sequence ID" value="PNR44374.1"/>
    <property type="molecule type" value="Genomic_DNA"/>
</dbReference>
<dbReference type="CDD" id="cd01117">
    <property type="entry name" value="YbiR_permease"/>
    <property type="match status" value="1"/>
</dbReference>
<feature type="domain" description="Citrate transporter-like" evidence="8">
    <location>
        <begin position="15"/>
        <end position="495"/>
    </location>
</feature>